<gene>
    <name evidence="4" type="ORF">QR680_008409</name>
</gene>
<dbReference type="EMBL" id="JAUCMV010000001">
    <property type="protein sequence ID" value="KAK0423924.1"/>
    <property type="molecule type" value="Genomic_DNA"/>
</dbReference>
<evidence type="ECO:0000256" key="3">
    <source>
        <dbReference type="SAM" id="SignalP"/>
    </source>
</evidence>
<keyword evidence="2" id="KW-0472">Membrane</keyword>
<keyword evidence="3" id="KW-0732">Signal</keyword>
<accession>A0AA39IIW4</accession>
<feature type="compositionally biased region" description="Basic and acidic residues" evidence="1">
    <location>
        <begin position="126"/>
        <end position="135"/>
    </location>
</feature>
<keyword evidence="2" id="KW-0812">Transmembrane</keyword>
<feature type="signal peptide" evidence="3">
    <location>
        <begin position="1"/>
        <end position="21"/>
    </location>
</feature>
<keyword evidence="2" id="KW-1133">Transmembrane helix</keyword>
<organism evidence="4 5">
    <name type="scientific">Steinernema hermaphroditum</name>
    <dbReference type="NCBI Taxonomy" id="289476"/>
    <lineage>
        <taxon>Eukaryota</taxon>
        <taxon>Metazoa</taxon>
        <taxon>Ecdysozoa</taxon>
        <taxon>Nematoda</taxon>
        <taxon>Chromadorea</taxon>
        <taxon>Rhabditida</taxon>
        <taxon>Tylenchina</taxon>
        <taxon>Panagrolaimomorpha</taxon>
        <taxon>Strongyloidoidea</taxon>
        <taxon>Steinernematidae</taxon>
        <taxon>Steinernema</taxon>
    </lineage>
</organism>
<evidence type="ECO:0000313" key="4">
    <source>
        <dbReference type="EMBL" id="KAK0423924.1"/>
    </source>
</evidence>
<dbReference type="Proteomes" id="UP001175271">
    <property type="component" value="Unassembled WGS sequence"/>
</dbReference>
<feature type="compositionally biased region" description="Acidic residues" evidence="1">
    <location>
        <begin position="104"/>
        <end position="120"/>
    </location>
</feature>
<evidence type="ECO:0000313" key="5">
    <source>
        <dbReference type="Proteomes" id="UP001175271"/>
    </source>
</evidence>
<evidence type="ECO:0000256" key="1">
    <source>
        <dbReference type="SAM" id="MobiDB-lite"/>
    </source>
</evidence>
<dbReference type="AlphaFoldDB" id="A0AA39IIW4"/>
<feature type="chain" id="PRO_5041411605" evidence="3">
    <location>
        <begin position="22"/>
        <end position="196"/>
    </location>
</feature>
<sequence length="196" mass="20920">MNSTKLCFVLLVLSALPYSHAAPFSFRGIKLPSIGDITSAIETVKNKGEELLEDAKETAKDAYKGMKTNLGDGATGIVHFGEDVATSVAKFLSSSAKNLLPGSQDEEDKTTADTESEPEGGAESKSNAEDKAEPEDNKNLCVIPLDLQRYLNHHRVVVGVTFFVCGALSGLACSYGLKGCKGRKKSKEGYKTLAEV</sequence>
<name>A0AA39IIW4_9BILA</name>
<keyword evidence="5" id="KW-1185">Reference proteome</keyword>
<comment type="caution">
    <text evidence="4">The sequence shown here is derived from an EMBL/GenBank/DDBJ whole genome shotgun (WGS) entry which is preliminary data.</text>
</comment>
<evidence type="ECO:0000256" key="2">
    <source>
        <dbReference type="SAM" id="Phobius"/>
    </source>
</evidence>
<feature type="region of interest" description="Disordered" evidence="1">
    <location>
        <begin position="99"/>
        <end position="135"/>
    </location>
</feature>
<feature type="transmembrane region" description="Helical" evidence="2">
    <location>
        <begin position="156"/>
        <end position="177"/>
    </location>
</feature>
<protein>
    <submittedName>
        <fullName evidence="4">Uncharacterized protein</fullName>
    </submittedName>
</protein>
<proteinExistence type="predicted"/>
<reference evidence="4" key="1">
    <citation type="submission" date="2023-06" db="EMBL/GenBank/DDBJ databases">
        <title>Genomic analysis of the entomopathogenic nematode Steinernema hermaphroditum.</title>
        <authorList>
            <person name="Schwarz E.M."/>
            <person name="Heppert J.K."/>
            <person name="Baniya A."/>
            <person name="Schwartz H.T."/>
            <person name="Tan C.-H."/>
            <person name="Antoshechkin I."/>
            <person name="Sternberg P.W."/>
            <person name="Goodrich-Blair H."/>
            <person name="Dillman A.R."/>
        </authorList>
    </citation>
    <scope>NUCLEOTIDE SEQUENCE</scope>
    <source>
        <strain evidence="4">PS9179</strain>
        <tissue evidence="4">Whole animal</tissue>
    </source>
</reference>